<evidence type="ECO:0000256" key="1">
    <source>
        <dbReference type="SAM" id="MobiDB-lite"/>
    </source>
</evidence>
<feature type="compositionally biased region" description="Pro residues" evidence="1">
    <location>
        <begin position="84"/>
        <end position="95"/>
    </location>
</feature>
<proteinExistence type="predicted"/>
<reference evidence="2" key="1">
    <citation type="submission" date="2022-12" db="EMBL/GenBank/DDBJ databases">
        <authorList>
            <person name="Alioto T."/>
            <person name="Alioto T."/>
            <person name="Gomez Garrido J."/>
        </authorList>
    </citation>
    <scope>NUCLEOTIDE SEQUENCE</scope>
</reference>
<evidence type="ECO:0000313" key="2">
    <source>
        <dbReference type="EMBL" id="CAI5779663.1"/>
    </source>
</evidence>
<dbReference type="Proteomes" id="UP001178461">
    <property type="component" value="Chromosome 7"/>
</dbReference>
<feature type="compositionally biased region" description="Basic and acidic residues" evidence="1">
    <location>
        <begin position="68"/>
        <end position="82"/>
    </location>
</feature>
<feature type="compositionally biased region" description="Low complexity" evidence="1">
    <location>
        <begin position="37"/>
        <end position="49"/>
    </location>
</feature>
<keyword evidence="3" id="KW-1185">Reference proteome</keyword>
<gene>
    <name evidence="2" type="ORF">PODLI_1B006200</name>
</gene>
<protein>
    <submittedName>
        <fullName evidence="2">Uncharacterized protein</fullName>
    </submittedName>
</protein>
<accession>A0AA35PBX1</accession>
<feature type="region of interest" description="Disordered" evidence="1">
    <location>
        <begin position="1"/>
        <end position="98"/>
    </location>
</feature>
<dbReference type="EMBL" id="OX395132">
    <property type="protein sequence ID" value="CAI5779663.1"/>
    <property type="molecule type" value="Genomic_DNA"/>
</dbReference>
<organism evidence="2 3">
    <name type="scientific">Podarcis lilfordi</name>
    <name type="common">Lilford's wall lizard</name>
    <dbReference type="NCBI Taxonomy" id="74358"/>
    <lineage>
        <taxon>Eukaryota</taxon>
        <taxon>Metazoa</taxon>
        <taxon>Chordata</taxon>
        <taxon>Craniata</taxon>
        <taxon>Vertebrata</taxon>
        <taxon>Euteleostomi</taxon>
        <taxon>Lepidosauria</taxon>
        <taxon>Squamata</taxon>
        <taxon>Bifurcata</taxon>
        <taxon>Unidentata</taxon>
        <taxon>Episquamata</taxon>
        <taxon>Laterata</taxon>
        <taxon>Lacertibaenia</taxon>
        <taxon>Lacertidae</taxon>
        <taxon>Podarcis</taxon>
    </lineage>
</organism>
<sequence length="118" mass="12330">MDAEPESAARTLLGLCPSRPASREGRPRPCQPPVSAPRPGRSSSSAPAPERQPESAKPIAFGEFRGAAVREEAGGTEGRDGGPARPPRPCAPSPAPRTNLCIRNCCTGIHAPERSRPS</sequence>
<dbReference type="AlphaFoldDB" id="A0AA35PBX1"/>
<evidence type="ECO:0000313" key="3">
    <source>
        <dbReference type="Proteomes" id="UP001178461"/>
    </source>
</evidence>
<name>A0AA35PBX1_9SAUR</name>